<sequence length="128" mass="13917">MHAVLDEFGPDDPIPLAQAAKLLFRGALTKSALRTEHRKGNLEIIRIANKDFVTKNGINRMKEKCLRNGAQQGSGSDQTQERGSSKTEASVSPRIAARLKLKQLRDGLPTTSQPSTAQSAAVVPLRSR</sequence>
<reference evidence="2 3" key="1">
    <citation type="journal article" date="2012" name="J. Bacteriol.">
        <title>Genome sequence of Rhizobium grahamii CCGE502, a broad-host-range symbiont with low nodulation competitiveness in Phaseolus vulgaris.</title>
        <authorList>
            <person name="Althabegoiti M.J."/>
            <person name="Lozano L."/>
            <person name="Torres-Tejerizo G."/>
            <person name="Ormeno-Orrillo E."/>
            <person name="Rogel M.A."/>
            <person name="Gonzalez V."/>
            <person name="Martinez-Romero E."/>
        </authorList>
    </citation>
    <scope>NUCLEOTIDE SEQUENCE [LARGE SCALE GENOMIC DNA]</scope>
    <source>
        <strain evidence="2 3">CCGE 502</strain>
    </source>
</reference>
<evidence type="ECO:0000256" key="1">
    <source>
        <dbReference type="SAM" id="MobiDB-lite"/>
    </source>
</evidence>
<comment type="caution">
    <text evidence="2">The sequence shown here is derived from an EMBL/GenBank/DDBJ whole genome shotgun (WGS) entry which is preliminary data.</text>
</comment>
<gene>
    <name evidence="2" type="ORF">RGCCGE502_04910</name>
</gene>
<evidence type="ECO:0000313" key="2">
    <source>
        <dbReference type="EMBL" id="EPE99495.1"/>
    </source>
</evidence>
<protein>
    <submittedName>
        <fullName evidence="2">Uncharacterized protein</fullName>
    </submittedName>
</protein>
<evidence type="ECO:0000313" key="3">
    <source>
        <dbReference type="Proteomes" id="UP000014411"/>
    </source>
</evidence>
<name>S3HN86_9HYPH</name>
<feature type="region of interest" description="Disordered" evidence="1">
    <location>
        <begin position="66"/>
        <end position="128"/>
    </location>
</feature>
<proteinExistence type="predicted"/>
<feature type="compositionally biased region" description="Polar residues" evidence="1">
    <location>
        <begin position="69"/>
        <end position="78"/>
    </location>
</feature>
<dbReference type="Proteomes" id="UP000014411">
    <property type="component" value="Unassembled WGS sequence"/>
</dbReference>
<keyword evidence="3" id="KW-1185">Reference proteome</keyword>
<dbReference type="EMBL" id="AEYE02000005">
    <property type="protein sequence ID" value="EPE99495.1"/>
    <property type="molecule type" value="Genomic_DNA"/>
</dbReference>
<accession>S3HN86</accession>
<dbReference type="eggNOG" id="ENOG5032GHS">
    <property type="taxonomic scope" value="Bacteria"/>
</dbReference>
<feature type="compositionally biased region" description="Polar residues" evidence="1">
    <location>
        <begin position="109"/>
        <end position="119"/>
    </location>
</feature>
<dbReference type="AlphaFoldDB" id="S3HN86"/>
<organism evidence="2 3">
    <name type="scientific">Rhizobium grahamii CCGE 502</name>
    <dbReference type="NCBI Taxonomy" id="990285"/>
    <lineage>
        <taxon>Bacteria</taxon>
        <taxon>Pseudomonadati</taxon>
        <taxon>Pseudomonadota</taxon>
        <taxon>Alphaproteobacteria</taxon>
        <taxon>Hyphomicrobiales</taxon>
        <taxon>Rhizobiaceae</taxon>
        <taxon>Rhizobium/Agrobacterium group</taxon>
        <taxon>Rhizobium</taxon>
    </lineage>
</organism>
<dbReference type="HOGENOM" id="CLU_1957793_0_0_5"/>